<evidence type="ECO:0000313" key="2">
    <source>
        <dbReference type="Proteomes" id="UP000260136"/>
    </source>
</evidence>
<proteinExistence type="predicted"/>
<accession>A0A3B0PGW8</accession>
<organism evidence="1 2">
    <name type="scientific">Mycoplasmoides gallisepticum</name>
    <name type="common">Mycoplasma gallisepticum</name>
    <dbReference type="NCBI Taxonomy" id="2096"/>
    <lineage>
        <taxon>Bacteria</taxon>
        <taxon>Bacillati</taxon>
        <taxon>Mycoplasmatota</taxon>
        <taxon>Mycoplasmoidales</taxon>
        <taxon>Mycoplasmoidaceae</taxon>
        <taxon>Mycoplasmoides</taxon>
    </lineage>
</organism>
<gene>
    <name evidence="1" type="ORF">NCTC10115_01245</name>
</gene>
<protein>
    <submittedName>
        <fullName evidence="1">Uncharacterized protein</fullName>
    </submittedName>
</protein>
<name>A0A3B0PGW8_MYCGL</name>
<sequence length="62" mass="7030">MTLPLVILFLIVVSFFFKPKIDNERLEETINKYAEEIKKATGEITSLFDRGSTTDTSKSGVF</sequence>
<evidence type="ECO:0000313" key="1">
    <source>
        <dbReference type="EMBL" id="SYV95117.1"/>
    </source>
</evidence>
<reference evidence="2" key="1">
    <citation type="submission" date="2018-06" db="EMBL/GenBank/DDBJ databases">
        <authorList>
            <consortium name="Pathogen Informatics"/>
        </authorList>
    </citation>
    <scope>NUCLEOTIDE SEQUENCE [LARGE SCALE GENOMIC DNA]</scope>
    <source>
        <strain evidence="2">NCTC10115</strain>
    </source>
</reference>
<dbReference type="AlphaFoldDB" id="A0A3B0PGW8"/>
<dbReference type="EMBL" id="LS991952">
    <property type="protein sequence ID" value="SYV95117.1"/>
    <property type="molecule type" value="Genomic_DNA"/>
</dbReference>
<dbReference type="Proteomes" id="UP000260136">
    <property type="component" value="Chromosome"/>
</dbReference>